<feature type="transmembrane region" description="Helical" evidence="7">
    <location>
        <begin position="725"/>
        <end position="748"/>
    </location>
</feature>
<evidence type="ECO:0000313" key="10">
    <source>
        <dbReference type="EMBL" id="AKJ06434.1"/>
    </source>
</evidence>
<dbReference type="Proteomes" id="UP000256345">
    <property type="component" value="Unassembled WGS sequence"/>
</dbReference>
<feature type="transmembrane region" description="Helical" evidence="7">
    <location>
        <begin position="21"/>
        <end position="40"/>
    </location>
</feature>
<dbReference type="Pfam" id="PF02687">
    <property type="entry name" value="FtsX"/>
    <property type="match status" value="2"/>
</dbReference>
<feature type="transmembrane region" description="Helical" evidence="7">
    <location>
        <begin position="434"/>
        <end position="455"/>
    </location>
</feature>
<keyword evidence="2" id="KW-1003">Cell membrane</keyword>
<dbReference type="EMBL" id="QUMU01000005">
    <property type="protein sequence ID" value="REG32253.1"/>
    <property type="molecule type" value="Genomic_DNA"/>
</dbReference>
<evidence type="ECO:0000259" key="8">
    <source>
        <dbReference type="Pfam" id="PF02687"/>
    </source>
</evidence>
<feature type="transmembrane region" description="Helical" evidence="7">
    <location>
        <begin position="768"/>
        <end position="792"/>
    </location>
</feature>
<proteinExistence type="inferred from homology"/>
<feature type="transmembrane region" description="Helical" evidence="7">
    <location>
        <begin position="492"/>
        <end position="512"/>
    </location>
</feature>
<organism evidence="10 12">
    <name type="scientific">Archangium gephyra</name>
    <dbReference type="NCBI Taxonomy" id="48"/>
    <lineage>
        <taxon>Bacteria</taxon>
        <taxon>Pseudomonadati</taxon>
        <taxon>Myxococcota</taxon>
        <taxon>Myxococcia</taxon>
        <taxon>Myxococcales</taxon>
        <taxon>Cystobacterineae</taxon>
        <taxon>Archangiaceae</taxon>
        <taxon>Archangium</taxon>
    </lineage>
</organism>
<feature type="transmembrane region" description="Helical" evidence="7">
    <location>
        <begin position="402"/>
        <end position="422"/>
    </location>
</feature>
<feature type="domain" description="MacB-like periplasmic core" evidence="9">
    <location>
        <begin position="20"/>
        <end position="232"/>
    </location>
</feature>
<accession>A0AAC8QFE5</accession>
<dbReference type="EMBL" id="CP011509">
    <property type="protein sequence ID" value="AKJ06434.1"/>
    <property type="molecule type" value="Genomic_DNA"/>
</dbReference>
<feature type="domain" description="ABC3 transporter permease C-terminal" evidence="8">
    <location>
        <begin position="729"/>
        <end position="845"/>
    </location>
</feature>
<feature type="transmembrane region" description="Helical" evidence="7">
    <location>
        <begin position="263"/>
        <end position="285"/>
    </location>
</feature>
<feature type="domain" description="ABC3 transporter permease C-terminal" evidence="8">
    <location>
        <begin position="264"/>
        <end position="383"/>
    </location>
</feature>
<dbReference type="InterPro" id="IPR003838">
    <property type="entry name" value="ABC3_permease_C"/>
</dbReference>
<evidence type="ECO:0000313" key="12">
    <source>
        <dbReference type="Proteomes" id="UP000035579"/>
    </source>
</evidence>
<dbReference type="InterPro" id="IPR025857">
    <property type="entry name" value="MacB_PCD"/>
</dbReference>
<reference evidence="11 13" key="2">
    <citation type="submission" date="2018-08" db="EMBL/GenBank/DDBJ databases">
        <title>Genomic Encyclopedia of Archaeal and Bacterial Type Strains, Phase II (KMG-II): from individual species to whole genera.</title>
        <authorList>
            <person name="Goeker M."/>
        </authorList>
    </citation>
    <scope>NUCLEOTIDE SEQUENCE [LARGE SCALE GENOMIC DNA]</scope>
    <source>
        <strain evidence="11 13">DSM 2261</strain>
    </source>
</reference>
<protein>
    <submittedName>
        <fullName evidence="11">ABC transport system permease protein</fullName>
    </submittedName>
    <submittedName>
        <fullName evidence="10">ABC transporter permease protein</fullName>
    </submittedName>
</protein>
<feature type="domain" description="MacB-like periplasmic core" evidence="9">
    <location>
        <begin position="492"/>
        <end position="693"/>
    </location>
</feature>
<dbReference type="AlphaFoldDB" id="A0AAC8QFE5"/>
<sequence length="853" mass="90330">MLSLLRLVSLRHILGAPLRTGLTVLGVAVGVATMVGVMSINGSVLDAFRSTVDAIAGKADLTVAGTQVGFDESVLERVRAVPGVTHASGALTVIGPVQGAPGERLYVMGVDLLDDGHFRTYEGVDRDLGGLSDDLEFLNSTDRMLVSERFARERGLKVGDGFQLITGSGPQDFVVHALIREAGPVKAFGGSVGVMDVASAQAAFGRERTLDRIDVAVDPLVGVEAVSERLRATLGGGFEVERPSRRGGSVATMVRSFQMGLNLGSGVALLVGVFLVYNTIAISVVQRRREIGTLRALGATRLRIRALFTLEAVVLGGVGTVLGLPLGVLIGRLAIGWVSGAISSLYIQVNARDVTVGPLELGLGVALGVLGSGFAALRPALQASSVLPVEALRRDAAQGAGVGGSRLSTVLGVGCLLLVYPATWLPPPVENLPVGGYISIFLVLMGTTLLAPGVLRLLWHVYHRPGEALLGVSGRLAADNFARAPARTAVPVSALAIGVAMAVCIAGFVGSFRSAAHRWLDQSVPADLFLTSAARIAGSRNQPMAPELAEELAALPGVAQVDRVRVLPHDVLGLRAYVISLIPEIYEHHGKPQLLEGRLPTREERLAGRVLISENLSRRRNLHVEDTFEMSTPTGARTYRVAGVAVDYTSDQGVVFLAREVYQAHFQDDRVDTFELYLSDRSRLDELRRTITERWGERHQLYVLSNADLRQEATALIDEAFSVSYAMEVVAVLLALLGVVNTLLAAVLDRTREIGLLRAVGAARSHIVRLFVGEAAFIGLSGGLIGALAGLWMGVLITDVVGGQATGWSFPYIFPARLAGVMGVVSTLCAIVAGLYPARRAATLNVVEALAYE</sequence>
<dbReference type="RefSeq" id="WP_047859725.1">
    <property type="nucleotide sequence ID" value="NZ_CP011509.1"/>
</dbReference>
<dbReference type="PANTHER" id="PTHR30572:SF4">
    <property type="entry name" value="ABC TRANSPORTER PERMEASE YTRF"/>
    <property type="match status" value="1"/>
</dbReference>
<keyword evidence="3 7" id="KW-0812">Transmembrane</keyword>
<dbReference type="PANTHER" id="PTHR30572">
    <property type="entry name" value="MEMBRANE COMPONENT OF TRANSPORTER-RELATED"/>
    <property type="match status" value="1"/>
</dbReference>
<evidence type="ECO:0000256" key="4">
    <source>
        <dbReference type="ARBA" id="ARBA00022989"/>
    </source>
</evidence>
<dbReference type="Proteomes" id="UP000035579">
    <property type="component" value="Chromosome"/>
</dbReference>
<name>A0AAC8QFE5_9BACT</name>
<dbReference type="InterPro" id="IPR050250">
    <property type="entry name" value="Macrolide_Exporter_MacB"/>
</dbReference>
<evidence type="ECO:0000256" key="1">
    <source>
        <dbReference type="ARBA" id="ARBA00004651"/>
    </source>
</evidence>
<comment type="subcellular location">
    <subcellularLocation>
        <location evidence="1">Cell membrane</location>
        <topology evidence="1">Multi-pass membrane protein</topology>
    </subcellularLocation>
</comment>
<gene>
    <name evidence="10" type="ORF">AA314_08060</name>
    <name evidence="11" type="ORF">ATI61_105581</name>
</gene>
<evidence type="ECO:0000313" key="13">
    <source>
        <dbReference type="Proteomes" id="UP000256345"/>
    </source>
</evidence>
<evidence type="ECO:0000313" key="11">
    <source>
        <dbReference type="EMBL" id="REG32253.1"/>
    </source>
</evidence>
<feature type="transmembrane region" description="Helical" evidence="7">
    <location>
        <begin position="361"/>
        <end position="381"/>
    </location>
</feature>
<evidence type="ECO:0000256" key="5">
    <source>
        <dbReference type="ARBA" id="ARBA00023136"/>
    </source>
</evidence>
<reference evidence="10 12" key="1">
    <citation type="submission" date="2015-05" db="EMBL/GenBank/DDBJ databases">
        <title>Genome assembly of Archangium gephyra DSM 2261.</title>
        <authorList>
            <person name="Sharma G."/>
            <person name="Subramanian S."/>
        </authorList>
    </citation>
    <scope>NUCLEOTIDE SEQUENCE [LARGE SCALE GENOMIC DNA]</scope>
    <source>
        <strain evidence="10 12">DSM 2261</strain>
    </source>
</reference>
<keyword evidence="13" id="KW-1185">Reference proteome</keyword>
<evidence type="ECO:0000256" key="3">
    <source>
        <dbReference type="ARBA" id="ARBA00022692"/>
    </source>
</evidence>
<comment type="similarity">
    <text evidence="6">Belongs to the ABC-4 integral membrane protein family.</text>
</comment>
<dbReference type="KEGG" id="age:AA314_08060"/>
<keyword evidence="4 7" id="KW-1133">Transmembrane helix</keyword>
<evidence type="ECO:0000256" key="7">
    <source>
        <dbReference type="SAM" id="Phobius"/>
    </source>
</evidence>
<dbReference type="GO" id="GO:0005886">
    <property type="term" value="C:plasma membrane"/>
    <property type="evidence" value="ECO:0007669"/>
    <property type="project" value="UniProtKB-SubCell"/>
</dbReference>
<evidence type="ECO:0000256" key="6">
    <source>
        <dbReference type="ARBA" id="ARBA00038076"/>
    </source>
</evidence>
<dbReference type="GO" id="GO:0022857">
    <property type="term" value="F:transmembrane transporter activity"/>
    <property type="evidence" value="ECO:0007669"/>
    <property type="project" value="TreeGrafter"/>
</dbReference>
<keyword evidence="5 7" id="KW-0472">Membrane</keyword>
<evidence type="ECO:0000256" key="2">
    <source>
        <dbReference type="ARBA" id="ARBA00022475"/>
    </source>
</evidence>
<feature type="transmembrane region" description="Helical" evidence="7">
    <location>
        <begin position="306"/>
        <end position="330"/>
    </location>
</feature>
<evidence type="ECO:0000259" key="9">
    <source>
        <dbReference type="Pfam" id="PF12704"/>
    </source>
</evidence>
<feature type="transmembrane region" description="Helical" evidence="7">
    <location>
        <begin position="812"/>
        <end position="836"/>
    </location>
</feature>
<dbReference type="Pfam" id="PF12704">
    <property type="entry name" value="MacB_PCD"/>
    <property type="match status" value="2"/>
</dbReference>